<evidence type="ECO:0000313" key="1">
    <source>
        <dbReference type="EMBL" id="MPN58709.1"/>
    </source>
</evidence>
<gene>
    <name evidence="1" type="ORF">SDC9_206421</name>
</gene>
<organism evidence="1">
    <name type="scientific">bioreactor metagenome</name>
    <dbReference type="NCBI Taxonomy" id="1076179"/>
    <lineage>
        <taxon>unclassified sequences</taxon>
        <taxon>metagenomes</taxon>
        <taxon>ecological metagenomes</taxon>
    </lineage>
</organism>
<sequence length="69" mass="8056">MAREKRVRISLEETKRAAVEEAWGVALMTKQKGLGFVGWLRRWRGRRNIQDVVRRHDFGQTIILPSGHT</sequence>
<name>A0A645J7P0_9ZZZZ</name>
<proteinExistence type="predicted"/>
<comment type="caution">
    <text evidence="1">The sequence shown here is derived from an EMBL/GenBank/DDBJ whole genome shotgun (WGS) entry which is preliminary data.</text>
</comment>
<protein>
    <submittedName>
        <fullName evidence="1">Uncharacterized protein</fullName>
    </submittedName>
</protein>
<reference evidence="1" key="1">
    <citation type="submission" date="2019-08" db="EMBL/GenBank/DDBJ databases">
        <authorList>
            <person name="Kucharzyk K."/>
            <person name="Murdoch R.W."/>
            <person name="Higgins S."/>
            <person name="Loffler F."/>
        </authorList>
    </citation>
    <scope>NUCLEOTIDE SEQUENCE</scope>
</reference>
<accession>A0A645J7P0</accession>
<dbReference type="AlphaFoldDB" id="A0A645J7P0"/>
<dbReference type="EMBL" id="VSSQ01131778">
    <property type="protein sequence ID" value="MPN58709.1"/>
    <property type="molecule type" value="Genomic_DNA"/>
</dbReference>